<feature type="domain" description="Acyltransferase 3" evidence="2">
    <location>
        <begin position="5"/>
        <end position="316"/>
    </location>
</feature>
<keyword evidence="3" id="KW-0012">Acyltransferase</keyword>
<feature type="transmembrane region" description="Helical" evidence="1">
    <location>
        <begin position="300"/>
        <end position="321"/>
    </location>
</feature>
<dbReference type="InterPro" id="IPR002656">
    <property type="entry name" value="Acyl_transf_3_dom"/>
</dbReference>
<name>A0A4Q9V3W2_9ACTO</name>
<dbReference type="Proteomes" id="UP000293036">
    <property type="component" value="Unassembled WGS sequence"/>
</dbReference>
<evidence type="ECO:0000256" key="1">
    <source>
        <dbReference type="SAM" id="Phobius"/>
    </source>
</evidence>
<evidence type="ECO:0000313" key="3">
    <source>
        <dbReference type="EMBL" id="TBW23677.1"/>
    </source>
</evidence>
<keyword evidence="1" id="KW-1133">Transmembrane helix</keyword>
<comment type="caution">
    <text evidence="3">The sequence shown here is derived from an EMBL/GenBank/DDBJ whole genome shotgun (WGS) entry which is preliminary data.</text>
</comment>
<dbReference type="PANTHER" id="PTHR23028:SF134">
    <property type="entry name" value="PUTATIVE (AFU_ORTHOLOGUE AFUA_4G08520)-RELATED"/>
    <property type="match status" value="1"/>
</dbReference>
<feature type="transmembrane region" description="Helical" evidence="1">
    <location>
        <begin position="7"/>
        <end position="27"/>
    </location>
</feature>
<keyword evidence="1" id="KW-0812">Transmembrane</keyword>
<reference evidence="3 4" key="1">
    <citation type="submission" date="2019-02" db="EMBL/GenBank/DDBJ databases">
        <title>Arcanobacterium bovis sp. nov., isolated from the milk of a cow with mastitis.</title>
        <authorList>
            <person name="Sammra O."/>
            <person name="Foster G."/>
            <person name="Hassan A."/>
            <person name="Alssahen M."/>
            <person name="Laemmler C."/>
            <person name="Borowiak M."/>
            <person name="Malorny B."/>
            <person name="Abdulmawjood A."/>
        </authorList>
    </citation>
    <scope>NUCLEOTIDE SEQUENCE [LARGE SCALE GENOMIC DNA]</scope>
    <source>
        <strain evidence="3 4">C605018/01/1</strain>
    </source>
</reference>
<feature type="transmembrane region" description="Helical" evidence="1">
    <location>
        <begin position="228"/>
        <end position="247"/>
    </location>
</feature>
<keyword evidence="1" id="KW-0472">Membrane</keyword>
<feature type="transmembrane region" description="Helical" evidence="1">
    <location>
        <begin position="47"/>
        <end position="67"/>
    </location>
</feature>
<dbReference type="GO" id="GO:0016747">
    <property type="term" value="F:acyltransferase activity, transferring groups other than amino-acyl groups"/>
    <property type="evidence" value="ECO:0007669"/>
    <property type="project" value="InterPro"/>
</dbReference>
<dbReference type="PANTHER" id="PTHR23028">
    <property type="entry name" value="ACETYLTRANSFERASE"/>
    <property type="match status" value="1"/>
</dbReference>
<dbReference type="InterPro" id="IPR050879">
    <property type="entry name" value="Acyltransferase_3"/>
</dbReference>
<dbReference type="AlphaFoldDB" id="A0A4Q9V3W2"/>
<feature type="transmembrane region" description="Helical" evidence="1">
    <location>
        <begin position="113"/>
        <end position="136"/>
    </location>
</feature>
<evidence type="ECO:0000313" key="4">
    <source>
        <dbReference type="Proteomes" id="UP000293036"/>
    </source>
</evidence>
<keyword evidence="3" id="KW-0808">Transferase</keyword>
<protein>
    <submittedName>
        <fullName evidence="3">Acyltransferase</fullName>
    </submittedName>
</protein>
<accession>A0A4Q9V3W2</accession>
<gene>
    <name evidence="3" type="ORF">EZJ44_00600</name>
</gene>
<feature type="transmembrane region" description="Helical" evidence="1">
    <location>
        <begin position="192"/>
        <end position="208"/>
    </location>
</feature>
<proteinExistence type="predicted"/>
<sequence>MSVITNGNFFVCIFLVVSGLVLSWSLFDPDKAAPKLSSIALKRYFRLVAPAVVVCALVYVLMIFDLLKNQEISGITGSSWLHNIYNWDAPSVKDFLTTSLISMWFVGTNFFSTAFWMLSVAFYGSFLAMFCAMMVWGRNSRIVWVWIALAVGLLCLKQYQTYLACFPLGTALAYYFATSKNRNGKAPSRSQTLLNVTIVLVGLLYGGYPTGVEHPTNIYHYLPVLDFGSGKAVSAHVFGAVALLYGIHKLAWIQRILEHKVFLFLGDLSYSLYLLHIPILCTVTIAIFQGVYGQVGSYKLSVLIALVLSLMIIVFVSHLFYRFIEIPLTKATNRFIAPIGTDETNGLPAVCAKNAH</sequence>
<keyword evidence="4" id="KW-1185">Reference proteome</keyword>
<evidence type="ECO:0000259" key="2">
    <source>
        <dbReference type="Pfam" id="PF01757"/>
    </source>
</evidence>
<dbReference type="Pfam" id="PF01757">
    <property type="entry name" value="Acyl_transf_3"/>
    <property type="match status" value="1"/>
</dbReference>
<dbReference type="EMBL" id="SJDT01000001">
    <property type="protein sequence ID" value="TBW23677.1"/>
    <property type="molecule type" value="Genomic_DNA"/>
</dbReference>
<feature type="transmembrane region" description="Helical" evidence="1">
    <location>
        <begin position="268"/>
        <end position="288"/>
    </location>
</feature>
<organism evidence="3 4">
    <name type="scientific">Arcanobacterium bovis</name>
    <dbReference type="NCBI Taxonomy" id="2529275"/>
    <lineage>
        <taxon>Bacteria</taxon>
        <taxon>Bacillati</taxon>
        <taxon>Actinomycetota</taxon>
        <taxon>Actinomycetes</taxon>
        <taxon>Actinomycetales</taxon>
        <taxon>Actinomycetaceae</taxon>
        <taxon>Arcanobacterium</taxon>
    </lineage>
</organism>
<dbReference type="OrthoDB" id="5242306at2"/>
<feature type="transmembrane region" description="Helical" evidence="1">
    <location>
        <begin position="142"/>
        <end position="159"/>
    </location>
</feature>